<keyword evidence="2" id="KW-0812">Transmembrane</keyword>
<evidence type="ECO:0000256" key="2">
    <source>
        <dbReference type="SAM" id="Phobius"/>
    </source>
</evidence>
<evidence type="ECO:0000259" key="6">
    <source>
        <dbReference type="Pfam" id="PF23034"/>
    </source>
</evidence>
<dbReference type="Pfam" id="PF24893">
    <property type="entry name" value="DUF7743"/>
    <property type="match status" value="1"/>
</dbReference>
<organism evidence="8 9">
    <name type="scientific">Polysphondylium violaceum</name>
    <dbReference type="NCBI Taxonomy" id="133409"/>
    <lineage>
        <taxon>Eukaryota</taxon>
        <taxon>Amoebozoa</taxon>
        <taxon>Evosea</taxon>
        <taxon>Eumycetozoa</taxon>
        <taxon>Dictyostelia</taxon>
        <taxon>Dictyosteliales</taxon>
        <taxon>Dictyosteliaceae</taxon>
        <taxon>Polysphondylium</taxon>
    </lineage>
</organism>
<dbReference type="InterPro" id="IPR056645">
    <property type="entry name" value="DUF7743"/>
</dbReference>
<dbReference type="InterPro" id="IPR054484">
    <property type="entry name" value="ComC_SSD"/>
</dbReference>
<accession>A0A8J4V668</accession>
<dbReference type="InterPro" id="IPR055463">
    <property type="entry name" value="DUF7035"/>
</dbReference>
<keyword evidence="9" id="KW-1185">Reference proteome</keyword>
<evidence type="ECO:0000259" key="5">
    <source>
        <dbReference type="Pfam" id="PF23033"/>
    </source>
</evidence>
<dbReference type="PANTHER" id="PTHR31378:SF17">
    <property type="match status" value="1"/>
</dbReference>
<feature type="signal peptide" evidence="3">
    <location>
        <begin position="1"/>
        <end position="20"/>
    </location>
</feature>
<evidence type="ECO:0000259" key="4">
    <source>
        <dbReference type="Pfam" id="PF22933"/>
    </source>
</evidence>
<evidence type="ECO:0000313" key="8">
    <source>
        <dbReference type="EMBL" id="KAF2072509.1"/>
    </source>
</evidence>
<feature type="domain" description="DUF7034" evidence="5">
    <location>
        <begin position="785"/>
        <end position="904"/>
    </location>
</feature>
<sequence length="1356" mass="150475">MCKLILIVFLVVLFGWIGEGFNLTDLTNSLVNDKYAELDNNGVLTCVFEFTILLQDDDGVTLLGTTPSSPHFYIVDQSATKTLYQLSAALPVGTGPLLLDVSNGASNSQLSLPYECTAPPSVIDIQFIDFNNQLIYTKSQGQMNPFLIFRVKNFYKYVPPKLNFSFPFVYYAGVGNLGSQVYVLGFRPTNFNIFQDFSMNVSYSGSSNVQIYPIKGLAAPSEYDEVELVYDFYPLNSNNDTEYGNLYSVFQVKTNNTDLMSTYEDIYSGSVFPKPVKSESNGFTTYYNVFYPTTTKSVSLLTFTQENNPTNYSQAFNFKNYYSPYFLDMPTLNMTVNSQHTYSFSALTNATFQFNKNSLFLNSVTYPYGYANGTTKSYYRQFSLYLSPYFNSTIQVNNNLIVIPFTVTNGIGNDYLAPVIQAINVIPLANSHLVIVRMTITDDMSGFQNFGSDVGKYTDIVSGNSTNGIYEFLVNIKQVYSLNSFGTICDFANNCKLYDVFNFFNVNQSILNYRVFNFSSITNVEFEYQNIDVSNKSVDNRLFMYASNRYQDEYPSIYQYLSKGDIDYSNFLSPIHGVWNPTASRYEFSLTIEKNTIPGTFAYIMYTDTLIYSPHIEALFPNAKLNITTAQGDMFGPVITNINFPRGKSNTVVISPTDQYTTLEWILTIQDEVNGFKKGMVSILSDTDGVRYNVTLNETTRIGGDSKLGQYSIKVQVNKVCKSQYFSFGYIYLEDTNSYFSNYQNISLYSFGSNEFNSFYKLIGDIKSFGIQTVCQDSDSDSSPPMLTSFVYSPQVINPFAIDPSARTITFQIEAIDSSGLLLAATPSVYLQDYSVNVYQQTCSLTTSNSTWALYTCVVLTKYGFGYPGGIKTSVYGLVDNKGNFNGYSMAALEEAGINTLIDVDPVFSLGILSCTEISRFGTANVIVRGSGFLPKDRVEIDYGNGTIALLSPSAFSSSLIQFLNLGSINVNAVYLTVKRNTLTFSNRFKVLVQQPPPEPSSSESSSHSDSEIPPNPNQECFSGCSGHGECTVKGCVCTGNWMGVDCSSQIIIVNPTINNTNPSTNYTIPSTNEGNKVFYAIISLVGLNELDSGGQVVHQYSFDQWIVGGKGSIVPRYSANSTTLYSTNLTNALDQSITTLNVSIDYFVESVNITFANQVLTMNPYSLKYSVNISSYTFANSLNSLQLIMTASIESPDSDCSSLQTGNTVESESEFVKMQVQDHSLYGRFVKRGLIDGRVQSVTNTINAQYNNNHPDTTPTKSQTYIGINIPYYLKLAQLDPDFSVLVDTKDASQSSNATCVSNAKKLTKAQIAGIVVGCAAIVTVGAVSLAYYIYIKRRDASFSKSISHKMDSLK</sequence>
<evidence type="ECO:0000256" key="1">
    <source>
        <dbReference type="SAM" id="MobiDB-lite"/>
    </source>
</evidence>
<evidence type="ECO:0000259" key="7">
    <source>
        <dbReference type="Pfam" id="PF24893"/>
    </source>
</evidence>
<evidence type="ECO:0000256" key="3">
    <source>
        <dbReference type="SAM" id="SignalP"/>
    </source>
</evidence>
<dbReference type="Pfam" id="PF23033">
    <property type="entry name" value="DUF7034"/>
    <property type="match status" value="1"/>
</dbReference>
<evidence type="ECO:0008006" key="10">
    <source>
        <dbReference type="Google" id="ProtNLM"/>
    </source>
</evidence>
<gene>
    <name evidence="8" type="ORF">CYY_006176</name>
</gene>
<dbReference type="PANTHER" id="PTHR31378">
    <property type="entry name" value="EGF-LIKE DOMAIN-CONTAINING PROTEIN-RELATED-RELATED"/>
    <property type="match status" value="1"/>
</dbReference>
<feature type="region of interest" description="Disordered" evidence="1">
    <location>
        <begin position="994"/>
        <end position="1017"/>
    </location>
</feature>
<reference evidence="8" key="1">
    <citation type="submission" date="2020-01" db="EMBL/GenBank/DDBJ databases">
        <title>Development of genomics and gene disruption for Polysphondylium violaceum indicates a role for the polyketide synthase stlB in stalk morphogenesis.</title>
        <authorList>
            <person name="Narita B."/>
            <person name="Kawabe Y."/>
            <person name="Kin K."/>
            <person name="Saito T."/>
            <person name="Gibbs R."/>
            <person name="Kuspa A."/>
            <person name="Muzny D."/>
            <person name="Queller D."/>
            <person name="Richards S."/>
            <person name="Strassman J."/>
            <person name="Sucgang R."/>
            <person name="Worley K."/>
            <person name="Schaap P."/>
        </authorList>
    </citation>
    <scope>NUCLEOTIDE SEQUENCE</scope>
    <source>
        <strain evidence="8">QSvi11</strain>
    </source>
</reference>
<feature type="domain" description="DUF7743" evidence="7">
    <location>
        <begin position="413"/>
        <end position="522"/>
    </location>
</feature>
<keyword evidence="3" id="KW-0732">Signal</keyword>
<dbReference type="Pfam" id="PF22933">
    <property type="entry name" value="ComC_SSD"/>
    <property type="match status" value="1"/>
</dbReference>
<comment type="caution">
    <text evidence="8">The sequence shown here is derived from an EMBL/GenBank/DDBJ whole genome shotgun (WGS) entry which is preliminary data.</text>
</comment>
<feature type="domain" description="DUF7035" evidence="6">
    <location>
        <begin position="632"/>
        <end position="776"/>
    </location>
</feature>
<feature type="chain" id="PRO_5035249522" description="EGF-like domain-containing protein" evidence="3">
    <location>
        <begin position="21"/>
        <end position="1356"/>
    </location>
</feature>
<dbReference type="Proteomes" id="UP000695562">
    <property type="component" value="Unassembled WGS sequence"/>
</dbReference>
<dbReference type="InterPro" id="IPR055462">
    <property type="entry name" value="DUF7034"/>
</dbReference>
<protein>
    <recommendedName>
        <fullName evidence="10">EGF-like domain-containing protein</fullName>
    </recommendedName>
</protein>
<feature type="domain" description="ComC supersandwich" evidence="4">
    <location>
        <begin position="1071"/>
        <end position="1287"/>
    </location>
</feature>
<dbReference type="EMBL" id="AJWJ01000273">
    <property type="protein sequence ID" value="KAF2072509.1"/>
    <property type="molecule type" value="Genomic_DNA"/>
</dbReference>
<dbReference type="Pfam" id="PF23034">
    <property type="entry name" value="DUF7035"/>
    <property type="match status" value="1"/>
</dbReference>
<name>A0A8J4V668_9MYCE</name>
<proteinExistence type="predicted"/>
<dbReference type="Gene3D" id="2.60.120.260">
    <property type="entry name" value="Galactose-binding domain-like"/>
    <property type="match status" value="1"/>
</dbReference>
<feature type="transmembrane region" description="Helical" evidence="2">
    <location>
        <begin position="1313"/>
        <end position="1336"/>
    </location>
</feature>
<keyword evidence="2" id="KW-0472">Membrane</keyword>
<evidence type="ECO:0000313" key="9">
    <source>
        <dbReference type="Proteomes" id="UP000695562"/>
    </source>
</evidence>
<keyword evidence="2" id="KW-1133">Transmembrane helix</keyword>